<name>A0ABU9REX2_9BURK</name>
<comment type="similarity">
    <text evidence="2">Belongs to the UPF0437 family.</text>
</comment>
<evidence type="ECO:0000313" key="3">
    <source>
        <dbReference type="EMBL" id="MEM5345610.1"/>
    </source>
</evidence>
<keyword evidence="4" id="KW-1185">Reference proteome</keyword>
<dbReference type="RefSeq" id="WP_342959649.1">
    <property type="nucleotide sequence ID" value="NZ_JAZHFZ010000053.1"/>
</dbReference>
<protein>
    <submittedName>
        <fullName evidence="3">CCE_0567 family metalloprotein</fullName>
    </submittedName>
</protein>
<dbReference type="PIRSF" id="PIRSF037676">
    <property type="entry name" value="DUF683"/>
    <property type="match status" value="1"/>
</dbReference>
<sequence length="66" mass="7385">MNNDPQELKTRLKKLNALATQAKMDLHDLSEDLPASWEQIMIVAQRCHDSHAALMRARQAEAGASD</sequence>
<dbReference type="Pfam" id="PF05082">
    <property type="entry name" value="Rop-like"/>
    <property type="match status" value="1"/>
</dbReference>
<dbReference type="InterPro" id="IPR029012">
    <property type="entry name" value="Helix_hairpin_bin_sf"/>
</dbReference>
<reference evidence="3 4" key="1">
    <citation type="submission" date="2024-01" db="EMBL/GenBank/DDBJ databases">
        <title>The diversity of rhizobia nodulating Mimosa spp. in eleven states of Brazil covering several biomes is determined by host plant, location, and edaphic factors.</title>
        <authorList>
            <person name="Rouws L."/>
            <person name="Barauna A."/>
            <person name="Beukes C."/>
            <person name="De Faria S.M."/>
            <person name="Gross E."/>
            <person name="Dos Reis Junior F.B."/>
            <person name="Simon M."/>
            <person name="Maluk M."/>
            <person name="Odee D.W."/>
            <person name="Kenicer G."/>
            <person name="Young J.P.W."/>
            <person name="Reis V.M."/>
            <person name="Zilli J."/>
            <person name="James E.K."/>
        </authorList>
    </citation>
    <scope>NUCLEOTIDE SEQUENCE [LARGE SCALE GENOMIC DNA]</scope>
    <source>
        <strain evidence="3 4">JPY530</strain>
    </source>
</reference>
<dbReference type="Gene3D" id="1.10.287.660">
    <property type="entry name" value="Helix hairpin bin"/>
    <property type="match status" value="1"/>
</dbReference>
<dbReference type="InterPro" id="IPR007774">
    <property type="entry name" value="Put_N_fixation"/>
</dbReference>
<evidence type="ECO:0000256" key="2">
    <source>
        <dbReference type="ARBA" id="ARBA00044954"/>
    </source>
</evidence>
<proteinExistence type="inferred from homology"/>
<keyword evidence="1" id="KW-0535">Nitrogen fixation</keyword>
<accession>A0ABU9REX2</accession>
<evidence type="ECO:0000313" key="4">
    <source>
        <dbReference type="Proteomes" id="UP001481677"/>
    </source>
</evidence>
<comment type="caution">
    <text evidence="3">The sequence shown here is derived from an EMBL/GenBank/DDBJ whole genome shotgun (WGS) entry which is preliminary data.</text>
</comment>
<gene>
    <name evidence="3" type="ORF">V4C56_39055</name>
</gene>
<organism evidence="3 4">
    <name type="scientific">Paraburkholderia azotifigens</name>
    <dbReference type="NCBI Taxonomy" id="2057004"/>
    <lineage>
        <taxon>Bacteria</taxon>
        <taxon>Pseudomonadati</taxon>
        <taxon>Pseudomonadota</taxon>
        <taxon>Betaproteobacteria</taxon>
        <taxon>Burkholderiales</taxon>
        <taxon>Burkholderiaceae</taxon>
        <taxon>Paraburkholderia</taxon>
    </lineage>
</organism>
<dbReference type="Proteomes" id="UP001481677">
    <property type="component" value="Unassembled WGS sequence"/>
</dbReference>
<evidence type="ECO:0000256" key="1">
    <source>
        <dbReference type="ARBA" id="ARBA00023231"/>
    </source>
</evidence>
<dbReference type="EMBL" id="JAZHGA010000050">
    <property type="protein sequence ID" value="MEM5345610.1"/>
    <property type="molecule type" value="Genomic_DNA"/>
</dbReference>